<dbReference type="AlphaFoldDB" id="A0A165ISS7"/>
<proteinExistence type="predicted"/>
<evidence type="ECO:0000256" key="1">
    <source>
        <dbReference type="SAM" id="SignalP"/>
    </source>
</evidence>
<feature type="chain" id="PRO_5007859530" description="Secreted protein" evidence="1">
    <location>
        <begin position="19"/>
        <end position="138"/>
    </location>
</feature>
<dbReference type="InParanoid" id="A0A165ISS7"/>
<dbReference type="Proteomes" id="UP000076632">
    <property type="component" value="Unassembled WGS sequence"/>
</dbReference>
<reference evidence="2 3" key="1">
    <citation type="journal article" date="2016" name="Fungal Biol.">
        <title>The genome of Xylona heveae provides a window into fungal endophytism.</title>
        <authorList>
            <person name="Gazis R."/>
            <person name="Kuo A."/>
            <person name="Riley R."/>
            <person name="LaButti K."/>
            <person name="Lipzen A."/>
            <person name="Lin J."/>
            <person name="Amirebrahimi M."/>
            <person name="Hesse C.N."/>
            <person name="Spatafora J.W."/>
            <person name="Henrissat B."/>
            <person name="Hainaut M."/>
            <person name="Grigoriev I.V."/>
            <person name="Hibbett D.S."/>
        </authorList>
    </citation>
    <scope>NUCLEOTIDE SEQUENCE [LARGE SCALE GENOMIC DNA]</scope>
    <source>
        <strain evidence="2 3">TC161</strain>
    </source>
</reference>
<gene>
    <name evidence="2" type="ORF">L228DRAFT_66971</name>
</gene>
<dbReference type="GeneID" id="28901953"/>
<name>A0A165ISS7_XYLHT</name>
<sequence length="138" mass="15682">MFASCLVAVACWSLSAKSKNCSLSNVLTLRVCKLEATELRFGFRGFDSETYILRWGRESTTPRVESSGMINRTSLLPVKMRHSQGNNGILLIMRQSRSNLFVHNALFLFLNIGFAVDIRVIIQSCQALFEQQRNRVHL</sequence>
<organism evidence="2 3">
    <name type="scientific">Xylona heveae (strain CBS 132557 / TC161)</name>
    <dbReference type="NCBI Taxonomy" id="1328760"/>
    <lineage>
        <taxon>Eukaryota</taxon>
        <taxon>Fungi</taxon>
        <taxon>Dikarya</taxon>
        <taxon>Ascomycota</taxon>
        <taxon>Pezizomycotina</taxon>
        <taxon>Xylonomycetes</taxon>
        <taxon>Xylonales</taxon>
        <taxon>Xylonaceae</taxon>
        <taxon>Xylona</taxon>
    </lineage>
</organism>
<keyword evidence="3" id="KW-1185">Reference proteome</keyword>
<feature type="signal peptide" evidence="1">
    <location>
        <begin position="1"/>
        <end position="18"/>
    </location>
</feature>
<accession>A0A165ISS7</accession>
<dbReference type="EMBL" id="KV407455">
    <property type="protein sequence ID" value="KZF25333.1"/>
    <property type="molecule type" value="Genomic_DNA"/>
</dbReference>
<keyword evidence="1" id="KW-0732">Signal</keyword>
<dbReference type="RefSeq" id="XP_018190888.1">
    <property type="nucleotide sequence ID" value="XM_018336816.1"/>
</dbReference>
<evidence type="ECO:0000313" key="3">
    <source>
        <dbReference type="Proteomes" id="UP000076632"/>
    </source>
</evidence>
<protein>
    <recommendedName>
        <fullName evidence="4">Secreted protein</fullName>
    </recommendedName>
</protein>
<evidence type="ECO:0008006" key="4">
    <source>
        <dbReference type="Google" id="ProtNLM"/>
    </source>
</evidence>
<evidence type="ECO:0000313" key="2">
    <source>
        <dbReference type="EMBL" id="KZF25333.1"/>
    </source>
</evidence>